<dbReference type="Gene3D" id="1.10.357.10">
    <property type="entry name" value="Tetracycline Repressor, domain 2"/>
    <property type="match status" value="1"/>
</dbReference>
<evidence type="ECO:0000259" key="6">
    <source>
        <dbReference type="PROSITE" id="PS50977"/>
    </source>
</evidence>
<evidence type="ECO:0000256" key="4">
    <source>
        <dbReference type="PROSITE-ProRule" id="PRU00335"/>
    </source>
</evidence>
<dbReference type="EMBL" id="JBHXPM010000021">
    <property type="protein sequence ID" value="MFD3958686.1"/>
    <property type="molecule type" value="Genomic_DNA"/>
</dbReference>
<keyword evidence="1" id="KW-0805">Transcription regulation</keyword>
<protein>
    <submittedName>
        <fullName evidence="7">TetR family transcriptional regulator</fullName>
    </submittedName>
</protein>
<feature type="compositionally biased region" description="Low complexity" evidence="5">
    <location>
        <begin position="17"/>
        <end position="27"/>
    </location>
</feature>
<dbReference type="SUPFAM" id="SSF46689">
    <property type="entry name" value="Homeodomain-like"/>
    <property type="match status" value="1"/>
</dbReference>
<organism evidence="7 8">
    <name type="scientific">Streptomyces bacillaris</name>
    <dbReference type="NCBI Taxonomy" id="68179"/>
    <lineage>
        <taxon>Bacteria</taxon>
        <taxon>Bacillati</taxon>
        <taxon>Actinomycetota</taxon>
        <taxon>Actinomycetes</taxon>
        <taxon>Kitasatosporales</taxon>
        <taxon>Streptomycetaceae</taxon>
        <taxon>Streptomyces</taxon>
    </lineage>
</organism>
<feature type="compositionally biased region" description="Basic and acidic residues" evidence="5">
    <location>
        <begin position="28"/>
        <end position="42"/>
    </location>
</feature>
<proteinExistence type="predicted"/>
<evidence type="ECO:0000313" key="7">
    <source>
        <dbReference type="EMBL" id="MFD3958686.1"/>
    </source>
</evidence>
<dbReference type="PROSITE" id="PS50977">
    <property type="entry name" value="HTH_TETR_2"/>
    <property type="match status" value="1"/>
</dbReference>
<feature type="DNA-binding region" description="H-T-H motif" evidence="4">
    <location>
        <begin position="80"/>
        <end position="99"/>
    </location>
</feature>
<comment type="caution">
    <text evidence="7">The sequence shown here is derived from an EMBL/GenBank/DDBJ whole genome shotgun (WGS) entry which is preliminary data.</text>
</comment>
<evidence type="ECO:0000256" key="1">
    <source>
        <dbReference type="ARBA" id="ARBA00023015"/>
    </source>
</evidence>
<evidence type="ECO:0000256" key="2">
    <source>
        <dbReference type="ARBA" id="ARBA00023125"/>
    </source>
</evidence>
<feature type="region of interest" description="Disordered" evidence="5">
    <location>
        <begin position="1"/>
        <end position="48"/>
    </location>
</feature>
<dbReference type="InterPro" id="IPR050109">
    <property type="entry name" value="HTH-type_TetR-like_transc_reg"/>
</dbReference>
<keyword evidence="3" id="KW-0804">Transcription</keyword>
<evidence type="ECO:0000256" key="3">
    <source>
        <dbReference type="ARBA" id="ARBA00023163"/>
    </source>
</evidence>
<dbReference type="InterPro" id="IPR009057">
    <property type="entry name" value="Homeodomain-like_sf"/>
</dbReference>
<evidence type="ECO:0000256" key="5">
    <source>
        <dbReference type="SAM" id="MobiDB-lite"/>
    </source>
</evidence>
<gene>
    <name evidence="7" type="ORF">ACFWR3_21755</name>
</gene>
<reference evidence="7 8" key="1">
    <citation type="submission" date="2024-09" db="EMBL/GenBank/DDBJ databases">
        <title>The Natural Products Discovery Center: Release of the First 8490 Sequenced Strains for Exploring Actinobacteria Biosynthetic Diversity.</title>
        <authorList>
            <person name="Kalkreuter E."/>
            <person name="Kautsar S.A."/>
            <person name="Yang D."/>
            <person name="Bader C.D."/>
            <person name="Teijaro C.N."/>
            <person name="Fluegel L."/>
            <person name="Davis C.M."/>
            <person name="Simpson J.R."/>
            <person name="Lauterbach L."/>
            <person name="Steele A.D."/>
            <person name="Gui C."/>
            <person name="Meng S."/>
            <person name="Li G."/>
            <person name="Viehrig K."/>
            <person name="Ye F."/>
            <person name="Su P."/>
            <person name="Kiefer A.F."/>
            <person name="Nichols A."/>
            <person name="Cepeda A.J."/>
            <person name="Yan W."/>
            <person name="Fan B."/>
            <person name="Jiang Y."/>
            <person name="Adhikari A."/>
            <person name="Zheng C.-J."/>
            <person name="Schuster L."/>
            <person name="Cowan T.M."/>
            <person name="Smanski M.J."/>
            <person name="Chevrette M.G."/>
            <person name="De Carvalho L.P.S."/>
            <person name="Shen B."/>
        </authorList>
    </citation>
    <scope>NUCLEOTIDE SEQUENCE [LARGE SCALE GENOMIC DNA]</scope>
    <source>
        <strain evidence="7 8">NPDC058584</strain>
    </source>
</reference>
<evidence type="ECO:0000313" key="8">
    <source>
        <dbReference type="Proteomes" id="UP001598300"/>
    </source>
</evidence>
<dbReference type="PRINTS" id="PR00455">
    <property type="entry name" value="HTHTETR"/>
</dbReference>
<dbReference type="Proteomes" id="UP001598300">
    <property type="component" value="Unassembled WGS sequence"/>
</dbReference>
<accession>A0ABW6E114</accession>
<sequence length="249" mass="26580">MVMSGETAGGGNGNGSAAGAVGEGARAQGREQDRAQGRERGEPVAPPRISLRERKKQLTYRAISDAAIAMFLERGFDKVSVAEVAAAADISKPTLFRYFPAKEDLALHRFADHEDEAARVVDGRGPDESPLAALHRHFLAGLDRRDPVTGLCDAPQVLAFHRLLYGTPALVARLYAYQGRSEAALARALGDGVAARLAAGQIIAVLRILAEENWRRIDAGESADAVYAGAVRAAEEAFVQLRRGLEPEG</sequence>
<dbReference type="PANTHER" id="PTHR30055">
    <property type="entry name" value="HTH-TYPE TRANSCRIPTIONAL REGULATOR RUTR"/>
    <property type="match status" value="1"/>
</dbReference>
<dbReference type="PANTHER" id="PTHR30055:SF234">
    <property type="entry name" value="HTH-TYPE TRANSCRIPTIONAL REGULATOR BETI"/>
    <property type="match status" value="1"/>
</dbReference>
<feature type="compositionally biased region" description="Gly residues" evidence="5">
    <location>
        <begin position="7"/>
        <end position="16"/>
    </location>
</feature>
<dbReference type="RefSeq" id="WP_244209634.1">
    <property type="nucleotide sequence ID" value="NZ_JBHVRE010000020.1"/>
</dbReference>
<dbReference type="PROSITE" id="PS01081">
    <property type="entry name" value="HTH_TETR_1"/>
    <property type="match status" value="1"/>
</dbReference>
<dbReference type="InterPro" id="IPR023772">
    <property type="entry name" value="DNA-bd_HTH_TetR-type_CS"/>
</dbReference>
<name>A0ABW6E114_9ACTN</name>
<dbReference type="Pfam" id="PF00440">
    <property type="entry name" value="TetR_N"/>
    <property type="match status" value="1"/>
</dbReference>
<keyword evidence="2 4" id="KW-0238">DNA-binding</keyword>
<keyword evidence="8" id="KW-1185">Reference proteome</keyword>
<feature type="domain" description="HTH tetR-type" evidence="6">
    <location>
        <begin position="57"/>
        <end position="117"/>
    </location>
</feature>
<dbReference type="InterPro" id="IPR001647">
    <property type="entry name" value="HTH_TetR"/>
</dbReference>